<dbReference type="PANTHER" id="PTHR32305:SF15">
    <property type="entry name" value="PROTEIN RHSA-RELATED"/>
    <property type="match status" value="1"/>
</dbReference>
<dbReference type="InterPro" id="IPR050708">
    <property type="entry name" value="T6SS_VgrG/RHS"/>
</dbReference>
<dbReference type="EMBL" id="JBHTLR010000034">
    <property type="protein sequence ID" value="MFD1218364.1"/>
    <property type="molecule type" value="Genomic_DNA"/>
</dbReference>
<dbReference type="Proteomes" id="UP001597264">
    <property type="component" value="Unassembled WGS sequence"/>
</dbReference>
<protein>
    <submittedName>
        <fullName evidence="4">RHS repeat-associated core domain-containing protein</fullName>
    </submittedName>
</protein>
<dbReference type="Pfam" id="PF25023">
    <property type="entry name" value="TEN_YD-shell"/>
    <property type="match status" value="1"/>
</dbReference>
<feature type="domain" description="Teneurin-like YD-shell" evidence="3">
    <location>
        <begin position="476"/>
        <end position="685"/>
    </location>
</feature>
<dbReference type="InterPro" id="IPR006530">
    <property type="entry name" value="YD"/>
</dbReference>
<organism evidence="4 5">
    <name type="scientific">Microbulbifer celer</name>
    <dbReference type="NCBI Taxonomy" id="435905"/>
    <lineage>
        <taxon>Bacteria</taxon>
        <taxon>Pseudomonadati</taxon>
        <taxon>Pseudomonadota</taxon>
        <taxon>Gammaproteobacteria</taxon>
        <taxon>Cellvibrionales</taxon>
        <taxon>Microbulbiferaceae</taxon>
        <taxon>Microbulbifer</taxon>
    </lineage>
</organism>
<dbReference type="RefSeq" id="WP_230435129.1">
    <property type="nucleotide sequence ID" value="NZ_CP087715.1"/>
</dbReference>
<keyword evidence="5" id="KW-1185">Reference proteome</keyword>
<dbReference type="NCBIfam" id="TIGR01643">
    <property type="entry name" value="YD_repeat_2x"/>
    <property type="match status" value="2"/>
</dbReference>
<dbReference type="Gene3D" id="2.180.10.10">
    <property type="entry name" value="RHS repeat-associated core"/>
    <property type="match status" value="2"/>
</dbReference>
<reference evidence="5" key="1">
    <citation type="journal article" date="2019" name="Int. J. Syst. Evol. Microbiol.">
        <title>The Global Catalogue of Microorganisms (GCM) 10K type strain sequencing project: providing services to taxonomists for standard genome sequencing and annotation.</title>
        <authorList>
            <consortium name="The Broad Institute Genomics Platform"/>
            <consortium name="The Broad Institute Genome Sequencing Center for Infectious Disease"/>
            <person name="Wu L."/>
            <person name="Ma J."/>
        </authorList>
    </citation>
    <scope>NUCLEOTIDE SEQUENCE [LARGE SCALE GENOMIC DNA]</scope>
    <source>
        <strain evidence="5">CCUG 54356</strain>
    </source>
</reference>
<proteinExistence type="predicted"/>
<dbReference type="InterPro" id="IPR031325">
    <property type="entry name" value="RHS_repeat"/>
</dbReference>
<accession>A0ABW3UDH5</accession>
<feature type="signal peptide" evidence="2">
    <location>
        <begin position="1"/>
        <end position="26"/>
    </location>
</feature>
<sequence>MKIRTNTMHRSICLLLAGLWAIAANAAQVELPYTAVSRYSPGGQLLGTIAPDPDGAGPLHYAATRYTYGTSGTTKRLLLKVESGELSTWLDETVAPASWPGFSVFITTQYTYDTYGRKVTERVIGKNGQAESLTQFSYDTWNRVECKAVRMNPASYDLLPASACTLGAEGSYGPDRIHRYTYDTLDQVLTEERAVGTALQQTYVTNTYDHRLLTSQTDANGNRTELRYDGYARLQRRVYPSPVTAGAVNESDYNEYGYDDNGNLTHERKRNGASITNTYDNNNRLTFKDLSDNTYSPDISYDYDLRGLTLSMRFGSDAGQGITNVFDGFGRLMSATTSVGGTTRTLSYRYDANGNRTRVTHPDGWFFEYGFDGLDRLASLGESTSTSPSASAATMLSFDYHRGGGRWHILRIGGATTTYLQDNVERLESFTQDFSGSTNDLTNAFTYNPASQVTSLTRSNDLYEMPGEANRTGTYVPNGLNQYTDIAGQTIAYDTNGNLTSDGSVTYTYDMENRLVAASGTVDGQSVSASFTWDPLGRLHLVTINGDTRRFLYDGDALVGEYSGSTLTRRYVHGDQVDEPLVQYDSASIGASYRRYLHADHQGSIIAQSSNTGGVLLRNAYDPYGIPAANNDGRFGYTGQAWLKELGLYHYKARMYHPKLGRFLQTDPVGYEDQMNLYAYVHNDPLNLVDPTGQFACGGICIALVVAAVSASVSVGTDVAVSKMTNTPLNGADVARNATVAAAVSPIKGLKATGAGVIAATSEVAGGIAKGDSASEIANSATAAGLGAAAGTALGNTKAGQMVADKIGDALGNAAKNVGGDSGGNTGFAVGQATGSALEGAATSAPVTEAVKAVEVKPATCLPANPHC</sequence>
<evidence type="ECO:0000313" key="5">
    <source>
        <dbReference type="Proteomes" id="UP001597264"/>
    </source>
</evidence>
<evidence type="ECO:0000259" key="3">
    <source>
        <dbReference type="Pfam" id="PF25023"/>
    </source>
</evidence>
<dbReference type="InterPro" id="IPR056823">
    <property type="entry name" value="TEN-like_YD-shell"/>
</dbReference>
<feature type="chain" id="PRO_5045811556" evidence="2">
    <location>
        <begin position="27"/>
        <end position="868"/>
    </location>
</feature>
<evidence type="ECO:0000256" key="1">
    <source>
        <dbReference type="ARBA" id="ARBA00022737"/>
    </source>
</evidence>
<gene>
    <name evidence="4" type="ORF">ACFQ2X_17315</name>
</gene>
<name>A0ABW3UDH5_9GAMM</name>
<keyword evidence="2" id="KW-0732">Signal</keyword>
<evidence type="ECO:0000313" key="4">
    <source>
        <dbReference type="EMBL" id="MFD1218364.1"/>
    </source>
</evidence>
<dbReference type="NCBIfam" id="TIGR03696">
    <property type="entry name" value="Rhs_assc_core"/>
    <property type="match status" value="1"/>
</dbReference>
<dbReference type="Pfam" id="PF05593">
    <property type="entry name" value="RHS_repeat"/>
    <property type="match status" value="1"/>
</dbReference>
<dbReference type="InterPro" id="IPR022385">
    <property type="entry name" value="Rhs_assc_core"/>
</dbReference>
<comment type="caution">
    <text evidence="4">The sequence shown here is derived from an EMBL/GenBank/DDBJ whole genome shotgun (WGS) entry which is preliminary data.</text>
</comment>
<keyword evidence="1" id="KW-0677">Repeat</keyword>
<dbReference type="PANTHER" id="PTHR32305">
    <property type="match status" value="1"/>
</dbReference>
<evidence type="ECO:0000256" key="2">
    <source>
        <dbReference type="SAM" id="SignalP"/>
    </source>
</evidence>